<dbReference type="Gene3D" id="3.40.630.30">
    <property type="match status" value="1"/>
</dbReference>
<sequence>MINELYLLNGSEVTHLDMILDRFKQVDNGVIFMLIREIQEKDNKEVESLIRTCLIEFGGDKPGCAWSDPDLGRFYQVYQNEKSKYWVVEENNKIVAGCGIGSLNGIQNTCELQKMYSLKEIRGTGIASELMKTSLDFAKEHYEKCYLETFSNMVAANKFYKKHGFIQLGKPLIVTEHYACDVWYVKAL</sequence>
<dbReference type="PANTHER" id="PTHR13947">
    <property type="entry name" value="GNAT FAMILY N-ACETYLTRANSFERASE"/>
    <property type="match status" value="1"/>
</dbReference>
<name>A0A2T0BBT5_9CLOT</name>
<dbReference type="AlphaFoldDB" id="A0A2T0BBT5"/>
<evidence type="ECO:0000313" key="3">
    <source>
        <dbReference type="EMBL" id="PRR81359.1"/>
    </source>
</evidence>
<dbReference type="Proteomes" id="UP000239471">
    <property type="component" value="Unassembled WGS sequence"/>
</dbReference>
<keyword evidence="1 3" id="KW-0808">Transferase</keyword>
<dbReference type="PANTHER" id="PTHR13947:SF37">
    <property type="entry name" value="LD18367P"/>
    <property type="match status" value="1"/>
</dbReference>
<reference evidence="3 4" key="1">
    <citation type="submission" date="2018-03" db="EMBL/GenBank/DDBJ databases">
        <title>Genome sequence of Clostridium vincentii DSM 10228.</title>
        <authorList>
            <person name="Poehlein A."/>
            <person name="Daniel R."/>
        </authorList>
    </citation>
    <scope>NUCLEOTIDE SEQUENCE [LARGE SCALE GENOMIC DNA]</scope>
    <source>
        <strain evidence="3 4">DSM 10228</strain>
    </source>
</reference>
<dbReference type="InterPro" id="IPR000182">
    <property type="entry name" value="GNAT_dom"/>
</dbReference>
<keyword evidence="4" id="KW-1185">Reference proteome</keyword>
<evidence type="ECO:0000313" key="4">
    <source>
        <dbReference type="Proteomes" id="UP000239471"/>
    </source>
</evidence>
<protein>
    <submittedName>
        <fullName evidence="3">Acetyltransferase (GNAT) family protein</fullName>
    </submittedName>
</protein>
<evidence type="ECO:0000259" key="2">
    <source>
        <dbReference type="PROSITE" id="PS51186"/>
    </source>
</evidence>
<dbReference type="EMBL" id="PVXQ01000031">
    <property type="protein sequence ID" value="PRR81359.1"/>
    <property type="molecule type" value="Genomic_DNA"/>
</dbReference>
<dbReference type="PROSITE" id="PS51186">
    <property type="entry name" value="GNAT"/>
    <property type="match status" value="1"/>
</dbReference>
<proteinExistence type="predicted"/>
<dbReference type="InterPro" id="IPR016181">
    <property type="entry name" value="Acyl_CoA_acyltransferase"/>
</dbReference>
<organism evidence="3 4">
    <name type="scientific">Clostridium vincentii</name>
    <dbReference type="NCBI Taxonomy" id="52704"/>
    <lineage>
        <taxon>Bacteria</taxon>
        <taxon>Bacillati</taxon>
        <taxon>Bacillota</taxon>
        <taxon>Clostridia</taxon>
        <taxon>Eubacteriales</taxon>
        <taxon>Clostridiaceae</taxon>
        <taxon>Clostridium</taxon>
    </lineage>
</organism>
<dbReference type="GO" id="GO:0008080">
    <property type="term" value="F:N-acetyltransferase activity"/>
    <property type="evidence" value="ECO:0007669"/>
    <property type="project" value="InterPro"/>
</dbReference>
<evidence type="ECO:0000256" key="1">
    <source>
        <dbReference type="ARBA" id="ARBA00022679"/>
    </source>
</evidence>
<gene>
    <name evidence="3" type="ORF">CLVI_25920</name>
</gene>
<dbReference type="CDD" id="cd04301">
    <property type="entry name" value="NAT_SF"/>
    <property type="match status" value="1"/>
</dbReference>
<feature type="domain" description="N-acetyltransferase" evidence="2">
    <location>
        <begin position="33"/>
        <end position="188"/>
    </location>
</feature>
<dbReference type="SUPFAM" id="SSF55729">
    <property type="entry name" value="Acyl-CoA N-acyltransferases (Nat)"/>
    <property type="match status" value="1"/>
</dbReference>
<accession>A0A2T0BBT5</accession>
<dbReference type="InterPro" id="IPR050769">
    <property type="entry name" value="NAT_camello-type"/>
</dbReference>
<dbReference type="Pfam" id="PF00583">
    <property type="entry name" value="Acetyltransf_1"/>
    <property type="match status" value="1"/>
</dbReference>
<comment type="caution">
    <text evidence="3">The sequence shown here is derived from an EMBL/GenBank/DDBJ whole genome shotgun (WGS) entry which is preliminary data.</text>
</comment>